<evidence type="ECO:0000313" key="2">
    <source>
        <dbReference type="EMBL" id="TNN64207.1"/>
    </source>
</evidence>
<dbReference type="EMBL" id="SRLO01000257">
    <property type="protein sequence ID" value="TNN64207.1"/>
    <property type="molecule type" value="Genomic_DNA"/>
</dbReference>
<feature type="compositionally biased region" description="Polar residues" evidence="1">
    <location>
        <begin position="1"/>
        <end position="13"/>
    </location>
</feature>
<evidence type="ECO:0000313" key="3">
    <source>
        <dbReference type="Proteomes" id="UP000314294"/>
    </source>
</evidence>
<protein>
    <submittedName>
        <fullName evidence="2">Uncharacterized protein</fullName>
    </submittedName>
</protein>
<organism evidence="2 3">
    <name type="scientific">Liparis tanakae</name>
    <name type="common">Tanaka's snailfish</name>
    <dbReference type="NCBI Taxonomy" id="230148"/>
    <lineage>
        <taxon>Eukaryota</taxon>
        <taxon>Metazoa</taxon>
        <taxon>Chordata</taxon>
        <taxon>Craniata</taxon>
        <taxon>Vertebrata</taxon>
        <taxon>Euteleostomi</taxon>
        <taxon>Actinopterygii</taxon>
        <taxon>Neopterygii</taxon>
        <taxon>Teleostei</taxon>
        <taxon>Neoteleostei</taxon>
        <taxon>Acanthomorphata</taxon>
        <taxon>Eupercaria</taxon>
        <taxon>Perciformes</taxon>
        <taxon>Cottioidei</taxon>
        <taxon>Cottales</taxon>
        <taxon>Liparidae</taxon>
        <taxon>Liparis</taxon>
    </lineage>
</organism>
<dbReference type="Proteomes" id="UP000314294">
    <property type="component" value="Unassembled WGS sequence"/>
</dbReference>
<dbReference type="AlphaFoldDB" id="A0A4Z2HEA9"/>
<comment type="caution">
    <text evidence="2">The sequence shown here is derived from an EMBL/GenBank/DDBJ whole genome shotgun (WGS) entry which is preliminary data.</text>
</comment>
<gene>
    <name evidence="2" type="ORF">EYF80_025575</name>
</gene>
<sequence length="78" mass="8460">MHSATRAQVSSWQGGPPPPPPPPLRLPAAHFQDRPEVAEEEASEGKASVRTGGGSGRGTRRRQGLSFQTLVLYEQLER</sequence>
<reference evidence="2 3" key="1">
    <citation type="submission" date="2019-03" db="EMBL/GenBank/DDBJ databases">
        <title>First draft genome of Liparis tanakae, snailfish: a comprehensive survey of snailfish specific genes.</title>
        <authorList>
            <person name="Kim W."/>
            <person name="Song I."/>
            <person name="Jeong J.-H."/>
            <person name="Kim D."/>
            <person name="Kim S."/>
            <person name="Ryu S."/>
            <person name="Song J.Y."/>
            <person name="Lee S.K."/>
        </authorList>
    </citation>
    <scope>NUCLEOTIDE SEQUENCE [LARGE SCALE GENOMIC DNA]</scope>
    <source>
        <tissue evidence="2">Muscle</tissue>
    </source>
</reference>
<feature type="region of interest" description="Disordered" evidence="1">
    <location>
        <begin position="1"/>
        <end position="65"/>
    </location>
</feature>
<proteinExistence type="predicted"/>
<accession>A0A4Z2HEA9</accession>
<feature type="compositionally biased region" description="Pro residues" evidence="1">
    <location>
        <begin position="15"/>
        <end position="25"/>
    </location>
</feature>
<keyword evidence="3" id="KW-1185">Reference proteome</keyword>
<evidence type="ECO:0000256" key="1">
    <source>
        <dbReference type="SAM" id="MobiDB-lite"/>
    </source>
</evidence>
<name>A0A4Z2HEA9_9TELE</name>